<dbReference type="NCBIfam" id="TIGR00254">
    <property type="entry name" value="GGDEF"/>
    <property type="match status" value="1"/>
</dbReference>
<evidence type="ECO:0000256" key="2">
    <source>
        <dbReference type="SAM" id="Phobius"/>
    </source>
</evidence>
<organism evidence="4 5">
    <name type="scientific">Ruminococcus flavefaciens</name>
    <dbReference type="NCBI Taxonomy" id="1265"/>
    <lineage>
        <taxon>Bacteria</taxon>
        <taxon>Bacillati</taxon>
        <taxon>Bacillota</taxon>
        <taxon>Clostridia</taxon>
        <taxon>Eubacteriales</taxon>
        <taxon>Oscillospiraceae</taxon>
        <taxon>Ruminococcus</taxon>
    </lineage>
</organism>
<dbReference type="InterPro" id="IPR029787">
    <property type="entry name" value="Nucleotide_cyclase"/>
</dbReference>
<dbReference type="SUPFAM" id="SSF55073">
    <property type="entry name" value="Nucleotide cyclase"/>
    <property type="match status" value="1"/>
</dbReference>
<dbReference type="PANTHER" id="PTHR33121">
    <property type="entry name" value="CYCLIC DI-GMP PHOSPHODIESTERASE PDEF"/>
    <property type="match status" value="1"/>
</dbReference>
<evidence type="ECO:0000313" key="4">
    <source>
        <dbReference type="EMBL" id="SHM91114.1"/>
    </source>
</evidence>
<dbReference type="Pfam" id="PF00990">
    <property type="entry name" value="GGDEF"/>
    <property type="match status" value="1"/>
</dbReference>
<dbReference type="AlphaFoldDB" id="A0A1M7MJR0"/>
<dbReference type="RefSeq" id="WP_072952469.1">
    <property type="nucleotide sequence ID" value="NZ_FRCT01000023.1"/>
</dbReference>
<dbReference type="InterPro" id="IPR043128">
    <property type="entry name" value="Rev_trsase/Diguanyl_cyclase"/>
</dbReference>
<feature type="domain" description="GGDEF" evidence="3">
    <location>
        <begin position="266"/>
        <end position="400"/>
    </location>
</feature>
<gene>
    <name evidence="4" type="ORF">SAMN04487860_12329</name>
</gene>
<keyword evidence="2" id="KW-0472">Membrane</keyword>
<evidence type="ECO:0000313" key="5">
    <source>
        <dbReference type="Proteomes" id="UP000184394"/>
    </source>
</evidence>
<evidence type="ECO:0000256" key="1">
    <source>
        <dbReference type="SAM" id="Coils"/>
    </source>
</evidence>
<feature type="transmembrane region" description="Helical" evidence="2">
    <location>
        <begin position="185"/>
        <end position="206"/>
    </location>
</feature>
<accession>A0A1M7MJR0</accession>
<feature type="transmembrane region" description="Helical" evidence="2">
    <location>
        <begin position="12"/>
        <end position="37"/>
    </location>
</feature>
<name>A0A1M7MJR0_RUMFL</name>
<sequence length="401" mass="44747">MAKEKSRFKGSGAYVFAGILLAIVYLLNTFLVEGIYWGNQNVSQTTSKTMNSLNSINGQLSEINNDAISIAAGIKTNMDAIVKDTNNRYANIVDAEHTFESISDISDTAKRRYTYAKNIINTYKKRLDDMGTGAVTSGNYEEMGYILKQDIYPMQVVASEMLTSTIDVVSRDTGTIMRKNTIRSYALMTLMMVVAILGEIAIWLFAKKAKKARLELEERERSLAEVDAKLKTTRQKASDLAVINVLTGMKNRYALDNDISDRLESGRFQVAVFDMDNFRSINDTYGYDFGDEYLAAVAEKLKEEFSEVAEIYNITGNEFCFVFNKNISESQAMGIAQNIQRVMSSPYEVLNLAVQLPCSGAVYHYLPGDCLNVNSLLVKLDTAMRNAKMNGGNMISTVMNI</sequence>
<keyword evidence="1" id="KW-0175">Coiled coil</keyword>
<dbReference type="Proteomes" id="UP000184394">
    <property type="component" value="Unassembled WGS sequence"/>
</dbReference>
<proteinExistence type="predicted"/>
<dbReference type="InterPro" id="IPR050706">
    <property type="entry name" value="Cyclic-di-GMP_PDE-like"/>
</dbReference>
<reference evidence="4 5" key="1">
    <citation type="submission" date="2016-11" db="EMBL/GenBank/DDBJ databases">
        <authorList>
            <person name="Jaros S."/>
            <person name="Januszkiewicz K."/>
            <person name="Wedrychowicz H."/>
        </authorList>
    </citation>
    <scope>NUCLEOTIDE SEQUENCE [LARGE SCALE GENOMIC DNA]</scope>
    <source>
        <strain evidence="4 5">Y1</strain>
    </source>
</reference>
<dbReference type="InterPro" id="IPR000160">
    <property type="entry name" value="GGDEF_dom"/>
</dbReference>
<dbReference type="PANTHER" id="PTHR33121:SF79">
    <property type="entry name" value="CYCLIC DI-GMP PHOSPHODIESTERASE PDED-RELATED"/>
    <property type="match status" value="1"/>
</dbReference>
<dbReference type="GO" id="GO:0071111">
    <property type="term" value="F:cyclic-guanylate-specific phosphodiesterase activity"/>
    <property type="evidence" value="ECO:0007669"/>
    <property type="project" value="InterPro"/>
</dbReference>
<keyword evidence="2" id="KW-0812">Transmembrane</keyword>
<evidence type="ECO:0000259" key="3">
    <source>
        <dbReference type="PROSITE" id="PS50887"/>
    </source>
</evidence>
<protein>
    <submittedName>
        <fullName evidence="4">Diguanylate cyclase (GGDEF) domain-containing protein</fullName>
    </submittedName>
</protein>
<dbReference type="EMBL" id="FRCT01000023">
    <property type="protein sequence ID" value="SHM91114.1"/>
    <property type="molecule type" value="Genomic_DNA"/>
</dbReference>
<keyword evidence="2" id="KW-1133">Transmembrane helix</keyword>
<feature type="coiled-coil region" evidence="1">
    <location>
        <begin position="209"/>
        <end position="236"/>
    </location>
</feature>
<dbReference type="OrthoDB" id="9807794at2"/>
<dbReference type="CDD" id="cd01949">
    <property type="entry name" value="GGDEF"/>
    <property type="match status" value="1"/>
</dbReference>
<dbReference type="SMART" id="SM00267">
    <property type="entry name" value="GGDEF"/>
    <property type="match status" value="1"/>
</dbReference>
<dbReference type="Gene3D" id="3.30.70.270">
    <property type="match status" value="1"/>
</dbReference>
<dbReference type="PROSITE" id="PS50887">
    <property type="entry name" value="GGDEF"/>
    <property type="match status" value="1"/>
</dbReference>